<feature type="compositionally biased region" description="Pro residues" evidence="1">
    <location>
        <begin position="394"/>
        <end position="416"/>
    </location>
</feature>
<sequence length="491" mass="54877">MAHKNNAVASTSSKPTRQRIRRTGKKPGKISWVHGTKEKFFTSRSDEWLSAQRMGTAKLGKFYDDITNLYIQKYGYDLKDDEDLEEDEEATRRSQISSTVRGRIGQWYRAHYGGGVEQGKKNIFKDLLSVGANIGAAPPARMQTWQYYSKLHYDERVKARFDIVWKAEVQRAKDLKLPEPHVVKVRGEVTRQAWEEETEDFKATVTAAQKKEYDQILRAWELGRAEESSHTPEELHATLKNAALYLQPLADTIQERFSMNVAIMLCGPIGELGGAIQYTLGDYGGPEPKKWYNFDPVGYQAAEASMVRFSEKTFSGAGENATWRLQAAQARVSLHRPGMNAAGGSGSRESHPPTPCATSRARKERRTPADNGTSAPPPPPRDDRAPTPGRDGTPAPPPRNDRPPTPVGDGMPAPPRESPEPVHEAWRRKDMAKWPEELRRAHSAFAMGAKWPEDWARLVNEYMDFEAAAGYPEDGPRIGVEGRPSEVGGVP</sequence>
<proteinExistence type="predicted"/>
<gene>
    <name evidence="2" type="ORF">C8F04DRAFT_1282008</name>
</gene>
<dbReference type="EMBL" id="JARJCM010000545">
    <property type="protein sequence ID" value="KAJ7016272.1"/>
    <property type="molecule type" value="Genomic_DNA"/>
</dbReference>
<comment type="caution">
    <text evidence="2">The sequence shown here is derived from an EMBL/GenBank/DDBJ whole genome shotgun (WGS) entry which is preliminary data.</text>
</comment>
<feature type="compositionally biased region" description="Basic residues" evidence="1">
    <location>
        <begin position="16"/>
        <end position="28"/>
    </location>
</feature>
<protein>
    <submittedName>
        <fullName evidence="2">Uncharacterized protein</fullName>
    </submittedName>
</protein>
<accession>A0AAD6RZU8</accession>
<dbReference type="AlphaFoldDB" id="A0AAD6RZU8"/>
<organism evidence="2 3">
    <name type="scientific">Mycena alexandri</name>
    <dbReference type="NCBI Taxonomy" id="1745969"/>
    <lineage>
        <taxon>Eukaryota</taxon>
        <taxon>Fungi</taxon>
        <taxon>Dikarya</taxon>
        <taxon>Basidiomycota</taxon>
        <taxon>Agaricomycotina</taxon>
        <taxon>Agaricomycetes</taxon>
        <taxon>Agaricomycetidae</taxon>
        <taxon>Agaricales</taxon>
        <taxon>Marasmiineae</taxon>
        <taxon>Mycenaceae</taxon>
        <taxon>Mycena</taxon>
    </lineage>
</organism>
<evidence type="ECO:0000313" key="3">
    <source>
        <dbReference type="Proteomes" id="UP001218188"/>
    </source>
</evidence>
<evidence type="ECO:0000256" key="1">
    <source>
        <dbReference type="SAM" id="MobiDB-lite"/>
    </source>
</evidence>
<dbReference type="Proteomes" id="UP001218188">
    <property type="component" value="Unassembled WGS sequence"/>
</dbReference>
<reference evidence="2" key="1">
    <citation type="submission" date="2023-03" db="EMBL/GenBank/DDBJ databases">
        <title>Massive genome expansion in bonnet fungi (Mycena s.s.) driven by repeated elements and novel gene families across ecological guilds.</title>
        <authorList>
            <consortium name="Lawrence Berkeley National Laboratory"/>
            <person name="Harder C.B."/>
            <person name="Miyauchi S."/>
            <person name="Viragh M."/>
            <person name="Kuo A."/>
            <person name="Thoen E."/>
            <person name="Andreopoulos B."/>
            <person name="Lu D."/>
            <person name="Skrede I."/>
            <person name="Drula E."/>
            <person name="Henrissat B."/>
            <person name="Morin E."/>
            <person name="Kohler A."/>
            <person name="Barry K."/>
            <person name="LaButti K."/>
            <person name="Morin E."/>
            <person name="Salamov A."/>
            <person name="Lipzen A."/>
            <person name="Mereny Z."/>
            <person name="Hegedus B."/>
            <person name="Baldrian P."/>
            <person name="Stursova M."/>
            <person name="Weitz H."/>
            <person name="Taylor A."/>
            <person name="Grigoriev I.V."/>
            <person name="Nagy L.G."/>
            <person name="Martin F."/>
            <person name="Kauserud H."/>
        </authorList>
    </citation>
    <scope>NUCLEOTIDE SEQUENCE</scope>
    <source>
        <strain evidence="2">CBHHK200</strain>
    </source>
</reference>
<name>A0AAD6RZU8_9AGAR</name>
<feature type="region of interest" description="Disordered" evidence="1">
    <location>
        <begin position="337"/>
        <end position="428"/>
    </location>
</feature>
<feature type="region of interest" description="Disordered" evidence="1">
    <location>
        <begin position="469"/>
        <end position="491"/>
    </location>
</feature>
<feature type="region of interest" description="Disordered" evidence="1">
    <location>
        <begin position="1"/>
        <end position="28"/>
    </location>
</feature>
<feature type="compositionally biased region" description="Basic and acidic residues" evidence="1">
    <location>
        <begin position="417"/>
        <end position="428"/>
    </location>
</feature>
<keyword evidence="3" id="KW-1185">Reference proteome</keyword>
<evidence type="ECO:0000313" key="2">
    <source>
        <dbReference type="EMBL" id="KAJ7016272.1"/>
    </source>
</evidence>